<dbReference type="GO" id="GO:0000150">
    <property type="term" value="F:DNA strand exchange activity"/>
    <property type="evidence" value="ECO:0007669"/>
    <property type="project" value="InterPro"/>
</dbReference>
<keyword evidence="2" id="KW-0238">DNA-binding</keyword>
<feature type="domain" description="Resolvase/invertase-type recombinase catalytic" evidence="6">
    <location>
        <begin position="1"/>
        <end position="55"/>
    </location>
</feature>
<dbReference type="EMBL" id="UGMX01000002">
    <property type="protein sequence ID" value="STW07800.1"/>
    <property type="molecule type" value="Genomic_DNA"/>
</dbReference>
<evidence type="ECO:0000313" key="7">
    <source>
        <dbReference type="EMBL" id="STW07800.1"/>
    </source>
</evidence>
<dbReference type="GO" id="GO:0015074">
    <property type="term" value="P:DNA integration"/>
    <property type="evidence" value="ECO:0007669"/>
    <property type="project" value="UniProtKB-KW"/>
</dbReference>
<evidence type="ECO:0000256" key="2">
    <source>
        <dbReference type="ARBA" id="ARBA00023125"/>
    </source>
</evidence>
<keyword evidence="1" id="KW-0229">DNA integration</keyword>
<dbReference type="PROSITE" id="PS51736">
    <property type="entry name" value="RECOMBINASES_3"/>
    <property type="match status" value="1"/>
</dbReference>
<dbReference type="SUPFAM" id="SSF53041">
    <property type="entry name" value="Resolvase-like"/>
    <property type="match status" value="1"/>
</dbReference>
<accession>A0A7H4P5T5</accession>
<dbReference type="Pfam" id="PF00239">
    <property type="entry name" value="Resolvase"/>
    <property type="match status" value="1"/>
</dbReference>
<dbReference type="AlphaFoldDB" id="A0A7H4P5T5"/>
<feature type="active site" description="O-(5'-phospho-DNA)-serine intermediate" evidence="4 5">
    <location>
        <position position="9"/>
    </location>
</feature>
<evidence type="ECO:0000256" key="1">
    <source>
        <dbReference type="ARBA" id="ARBA00022908"/>
    </source>
</evidence>
<dbReference type="PROSITE" id="PS00397">
    <property type="entry name" value="RECOMBINASES_1"/>
    <property type="match status" value="1"/>
</dbReference>
<dbReference type="InterPro" id="IPR006119">
    <property type="entry name" value="Resolv_N"/>
</dbReference>
<name>A0A7H4P5T5_9ENTR</name>
<evidence type="ECO:0000259" key="6">
    <source>
        <dbReference type="PROSITE" id="PS51736"/>
    </source>
</evidence>
<dbReference type="GO" id="GO:0003677">
    <property type="term" value="F:DNA binding"/>
    <property type="evidence" value="ECO:0007669"/>
    <property type="project" value="UniProtKB-KW"/>
</dbReference>
<keyword evidence="3" id="KW-0233">DNA recombination</keyword>
<evidence type="ECO:0000313" key="8">
    <source>
        <dbReference type="Proteomes" id="UP000254571"/>
    </source>
</evidence>
<reference evidence="7 8" key="1">
    <citation type="submission" date="2018-06" db="EMBL/GenBank/DDBJ databases">
        <authorList>
            <consortium name="Pathogen Informatics"/>
            <person name="Doyle S."/>
        </authorList>
    </citation>
    <scope>NUCLEOTIDE SEQUENCE [LARGE SCALE GENOMIC DNA]</scope>
    <source>
        <strain evidence="7 8">NCTC9149</strain>
    </source>
</reference>
<organism evidence="7 8">
    <name type="scientific">Klebsiella grimontii</name>
    <dbReference type="NCBI Taxonomy" id="2058152"/>
    <lineage>
        <taxon>Bacteria</taxon>
        <taxon>Pseudomonadati</taxon>
        <taxon>Pseudomonadota</taxon>
        <taxon>Gammaproteobacteria</taxon>
        <taxon>Enterobacterales</taxon>
        <taxon>Enterobacteriaceae</taxon>
        <taxon>Klebsiella/Raoultella group</taxon>
        <taxon>Klebsiella</taxon>
    </lineage>
</organism>
<evidence type="ECO:0000256" key="3">
    <source>
        <dbReference type="ARBA" id="ARBA00023172"/>
    </source>
</evidence>
<evidence type="ECO:0000256" key="5">
    <source>
        <dbReference type="PROSITE-ProRule" id="PRU10137"/>
    </source>
</evidence>
<dbReference type="InterPro" id="IPR036162">
    <property type="entry name" value="Resolvase-like_N_sf"/>
</dbReference>
<dbReference type="Proteomes" id="UP000254571">
    <property type="component" value="Unassembled WGS sequence"/>
</dbReference>
<dbReference type="InterPro" id="IPR006118">
    <property type="entry name" value="Recombinase_CS"/>
</dbReference>
<protein>
    <submittedName>
        <fullName evidence="7">DNA-invertase</fullName>
    </submittedName>
</protein>
<gene>
    <name evidence="7" type="primary">hin_3</name>
    <name evidence="7" type="ORF">NCTC9149_04236</name>
</gene>
<sequence length="55" mass="6096">MLIGYARVSTGDQNLDLQKNALVRAECELIFEDTASGKKCEAARIKESYSPSSTW</sequence>
<comment type="caution">
    <text evidence="7">The sequence shown here is derived from an EMBL/GenBank/DDBJ whole genome shotgun (WGS) entry which is preliminary data.</text>
</comment>
<proteinExistence type="predicted"/>
<evidence type="ECO:0000256" key="4">
    <source>
        <dbReference type="PIRSR" id="PIRSR606118-50"/>
    </source>
</evidence>
<dbReference type="Gene3D" id="3.40.50.1390">
    <property type="entry name" value="Resolvase, N-terminal catalytic domain"/>
    <property type="match status" value="1"/>
</dbReference>